<dbReference type="InterPro" id="IPR017972">
    <property type="entry name" value="Cyt_P450_CS"/>
</dbReference>
<comment type="similarity">
    <text evidence="1 8">Belongs to the cytochrome P450 family.</text>
</comment>
<dbReference type="InterPro" id="IPR001128">
    <property type="entry name" value="Cyt_P450"/>
</dbReference>
<dbReference type="AlphaFoldDB" id="A0A7S0X0A6"/>
<dbReference type="InterPro" id="IPR036396">
    <property type="entry name" value="Cyt_P450_sf"/>
</dbReference>
<evidence type="ECO:0008006" key="10">
    <source>
        <dbReference type="Google" id="ProtNLM"/>
    </source>
</evidence>
<evidence type="ECO:0000256" key="6">
    <source>
        <dbReference type="ARBA" id="ARBA00023033"/>
    </source>
</evidence>
<proteinExistence type="inferred from homology"/>
<comment type="cofactor">
    <cofactor evidence="7">
        <name>heme</name>
        <dbReference type="ChEBI" id="CHEBI:30413"/>
    </cofactor>
</comment>
<dbReference type="PRINTS" id="PR00385">
    <property type="entry name" value="P450"/>
</dbReference>
<dbReference type="EMBL" id="HBFB01034414">
    <property type="protein sequence ID" value="CAD8695132.1"/>
    <property type="molecule type" value="Transcribed_RNA"/>
</dbReference>
<keyword evidence="4 8" id="KW-0560">Oxidoreductase</keyword>
<dbReference type="GO" id="GO:0016705">
    <property type="term" value="F:oxidoreductase activity, acting on paired donors, with incorporation or reduction of molecular oxygen"/>
    <property type="evidence" value="ECO:0007669"/>
    <property type="project" value="InterPro"/>
</dbReference>
<dbReference type="Gene3D" id="1.10.630.10">
    <property type="entry name" value="Cytochrome P450"/>
    <property type="match status" value="1"/>
</dbReference>
<accession>A0A7S0X0A6</accession>
<dbReference type="GO" id="GO:0005506">
    <property type="term" value="F:iron ion binding"/>
    <property type="evidence" value="ECO:0007669"/>
    <property type="project" value="InterPro"/>
</dbReference>
<dbReference type="SUPFAM" id="SSF48264">
    <property type="entry name" value="Cytochrome P450"/>
    <property type="match status" value="1"/>
</dbReference>
<keyword evidence="3 7" id="KW-0479">Metal-binding</keyword>
<evidence type="ECO:0000256" key="1">
    <source>
        <dbReference type="ARBA" id="ARBA00010617"/>
    </source>
</evidence>
<evidence type="ECO:0000256" key="7">
    <source>
        <dbReference type="PIRSR" id="PIRSR602403-1"/>
    </source>
</evidence>
<keyword evidence="6 8" id="KW-0503">Monooxygenase</keyword>
<dbReference type="GO" id="GO:0020037">
    <property type="term" value="F:heme binding"/>
    <property type="evidence" value="ECO:0007669"/>
    <property type="project" value="InterPro"/>
</dbReference>
<dbReference type="GO" id="GO:0004497">
    <property type="term" value="F:monooxygenase activity"/>
    <property type="evidence" value="ECO:0007669"/>
    <property type="project" value="UniProtKB-KW"/>
</dbReference>
<evidence type="ECO:0000256" key="8">
    <source>
        <dbReference type="RuleBase" id="RU000461"/>
    </source>
</evidence>
<evidence type="ECO:0000313" key="9">
    <source>
        <dbReference type="EMBL" id="CAD8695132.1"/>
    </source>
</evidence>
<dbReference type="PRINTS" id="PR00465">
    <property type="entry name" value="EP450IV"/>
</dbReference>
<feature type="binding site" description="axial binding residue" evidence="7">
    <location>
        <position position="480"/>
    </location>
    <ligand>
        <name>heme</name>
        <dbReference type="ChEBI" id="CHEBI:30413"/>
    </ligand>
    <ligandPart>
        <name>Fe</name>
        <dbReference type="ChEBI" id="CHEBI:18248"/>
    </ligandPart>
</feature>
<protein>
    <recommendedName>
        <fullName evidence="10">Cytochrome P450</fullName>
    </recommendedName>
</protein>
<dbReference type="PANTHER" id="PTHR24286:SF384">
    <property type="entry name" value="P450, PUTATIVE (EUROFUNG)-RELATED"/>
    <property type="match status" value="1"/>
</dbReference>
<gene>
    <name evidence="9" type="ORF">CLEI1391_LOCUS19318</name>
</gene>
<keyword evidence="2 7" id="KW-0349">Heme</keyword>
<evidence type="ECO:0000256" key="3">
    <source>
        <dbReference type="ARBA" id="ARBA00022723"/>
    </source>
</evidence>
<keyword evidence="5 7" id="KW-0408">Iron</keyword>
<evidence type="ECO:0000256" key="4">
    <source>
        <dbReference type="ARBA" id="ARBA00023002"/>
    </source>
</evidence>
<sequence length="534" mass="58228">MAMSKLGSAQCGACPSARAPLLIRPKATVRHVAANAVAGATRPTSTLVREVQASDKPLPPGEAGLPFLGETLEYQKQGVLKFALDRYRKYQSPVFKTSIFGQEVYMVCTLPLYQAVIAEDTRLVNFTVAGTFGKLQGDYISGVMSNRDNSRMPWRRSMLGAVTADALAGYGPQVDAICRAEVAQLASEAEWDLNETTRKFGMSFANTLLAGLDLEDGREQAEVRRDIGLFFDGLFTFDVDLPGTPLRKAFEAKARLEQKLRACVTRQLNEILAEPKVGGQPANAPKVRRNMIQYIIDARRAQGDRVDIEFLTMMALGTLQAGTDTTAASMSGLLAMVAQLPGVQARIREEQAQVAAVHGEGVSKASLDASKYLDAVVREALRLYPPSTMHWRTSEREMELDVNGGLRIPAGSQLVFNTLTAHALELNPDWLQSAQGAGDALPQGMDFRNLEANFQPERWMEPDPAKRPSLMTFGGGPHVCLGMALYIMEAKAVLATMLRGHSLHLLGPQPLTWQEMPMAKPTGAVRMRLAKLAA</sequence>
<dbReference type="GO" id="GO:0016125">
    <property type="term" value="P:sterol metabolic process"/>
    <property type="evidence" value="ECO:0007669"/>
    <property type="project" value="TreeGrafter"/>
</dbReference>
<evidence type="ECO:0000256" key="2">
    <source>
        <dbReference type="ARBA" id="ARBA00022617"/>
    </source>
</evidence>
<organism evidence="9">
    <name type="scientific">Chlamydomonas leiostraca</name>
    <dbReference type="NCBI Taxonomy" id="1034604"/>
    <lineage>
        <taxon>Eukaryota</taxon>
        <taxon>Viridiplantae</taxon>
        <taxon>Chlorophyta</taxon>
        <taxon>core chlorophytes</taxon>
        <taxon>Chlorophyceae</taxon>
        <taxon>CS clade</taxon>
        <taxon>Chlamydomonadales</taxon>
        <taxon>Chlamydomonadaceae</taxon>
        <taxon>Chlamydomonas</taxon>
    </lineage>
</organism>
<reference evidence="9" key="1">
    <citation type="submission" date="2021-01" db="EMBL/GenBank/DDBJ databases">
        <authorList>
            <person name="Corre E."/>
            <person name="Pelletier E."/>
            <person name="Niang G."/>
            <person name="Scheremetjew M."/>
            <person name="Finn R."/>
            <person name="Kale V."/>
            <person name="Holt S."/>
            <person name="Cochrane G."/>
            <person name="Meng A."/>
            <person name="Brown T."/>
            <person name="Cohen L."/>
        </authorList>
    </citation>
    <scope>NUCLEOTIDE SEQUENCE</scope>
    <source>
        <strain evidence="9">SAG 11-49</strain>
    </source>
</reference>
<dbReference type="Pfam" id="PF00067">
    <property type="entry name" value="p450"/>
    <property type="match status" value="2"/>
</dbReference>
<name>A0A7S0X0A6_9CHLO</name>
<evidence type="ECO:0000256" key="5">
    <source>
        <dbReference type="ARBA" id="ARBA00023004"/>
    </source>
</evidence>
<dbReference type="InterPro" id="IPR002403">
    <property type="entry name" value="Cyt_P450_E_grp-IV"/>
</dbReference>
<dbReference type="PANTHER" id="PTHR24286">
    <property type="entry name" value="CYTOCHROME P450 26"/>
    <property type="match status" value="1"/>
</dbReference>
<dbReference type="PROSITE" id="PS00086">
    <property type="entry name" value="CYTOCHROME_P450"/>
    <property type="match status" value="1"/>
</dbReference>